<sequence length="141" mass="16457">MAYYGITRIEQVPVEEDIRREGVFSHATMEYINLIAGLQQSHIPLIIHPGKRVKSKREMRQIEENLTETRKPQKVSAQKRPSKTERRKKAQVEEKIKNALSAAEDTREGKPRHKKKERAAQKLAKKQRLGKSRRHQASNRQ</sequence>
<dbReference type="GeneID" id="77676225"/>
<keyword evidence="3" id="KW-1185">Reference proteome</keyword>
<name>A0A086J1W9_NEMA1</name>
<reference evidence="2 3" key="1">
    <citation type="journal article" date="2014" name="Genome Announc.">
        <title>Genome Sequence of the Microsporidian Species Nematocida sp1 Strain ERTm6 (ATCC PRA-372).</title>
        <authorList>
            <person name="Bakowski M.A."/>
            <person name="Priest M."/>
            <person name="Young S."/>
            <person name="Cuomo C.A."/>
            <person name="Troemel E.R."/>
        </authorList>
    </citation>
    <scope>NUCLEOTIDE SEQUENCE [LARGE SCALE GENOMIC DNA]</scope>
    <source>
        <strain evidence="2 3">ERTm6</strain>
    </source>
</reference>
<dbReference type="OrthoDB" id="2188472at2759"/>
<feature type="compositionally biased region" description="Basic residues" evidence="1">
    <location>
        <begin position="110"/>
        <end position="141"/>
    </location>
</feature>
<comment type="caution">
    <text evidence="2">The sequence shown here is derived from an EMBL/GenBank/DDBJ whole genome shotgun (WGS) entry which is preliminary data.</text>
</comment>
<feature type="region of interest" description="Disordered" evidence="1">
    <location>
        <begin position="64"/>
        <end position="141"/>
    </location>
</feature>
<accession>A0A086J1W9</accession>
<dbReference type="RefSeq" id="XP_052904692.1">
    <property type="nucleotide sequence ID" value="XM_053048887.1"/>
</dbReference>
<dbReference type="EMBL" id="AKIJ01000003">
    <property type="protein sequence ID" value="KFG26137.1"/>
    <property type="molecule type" value="Genomic_DNA"/>
</dbReference>
<evidence type="ECO:0000313" key="2">
    <source>
        <dbReference type="EMBL" id="KFG26137.1"/>
    </source>
</evidence>
<dbReference type="HOGENOM" id="CLU_1835671_0_0_1"/>
<gene>
    <name evidence="2" type="ORF">NESG_01252</name>
</gene>
<organism evidence="2 3">
    <name type="scientific">Nematocida ausubeli (strain ATCC PRA-371 / ERTm2)</name>
    <name type="common">Nematode killer fungus</name>
    <dbReference type="NCBI Taxonomy" id="1913371"/>
    <lineage>
        <taxon>Eukaryota</taxon>
        <taxon>Fungi</taxon>
        <taxon>Fungi incertae sedis</taxon>
        <taxon>Microsporidia</taxon>
        <taxon>Nematocida</taxon>
    </lineage>
</organism>
<proteinExistence type="predicted"/>
<protein>
    <submittedName>
        <fullName evidence="2">Uncharacterized protein</fullName>
    </submittedName>
</protein>
<evidence type="ECO:0000313" key="3">
    <source>
        <dbReference type="Proteomes" id="UP000054524"/>
    </source>
</evidence>
<dbReference type="AlphaFoldDB" id="A0A086J1W9"/>
<evidence type="ECO:0000256" key="1">
    <source>
        <dbReference type="SAM" id="MobiDB-lite"/>
    </source>
</evidence>
<dbReference type="Proteomes" id="UP000054524">
    <property type="component" value="Unassembled WGS sequence"/>
</dbReference>